<accession>S3CIY6</accession>
<sequence>MHFSFLFVAICLVFATVDSSVSTSEIEKRQMPGKGIPGMERLLMPNVFPRTYLDTRCTDGERTRIKTAWDEAKLLAEAQTGNDGRFDHSAVHETWFGKEWNLRDTPLREMRSKAIQDNFEGLARLFGGIQEDSENFVWWCNDHPTEDRCSDEEGEDTDALLGARTWYLEDQDFGQDEDHVINIQHVVFCPQWFDTETLGEQISRYKDDKEEQQFITNFESNAGVFMLHEIYHWKAVASKPIIDYAYGVEDSIKLAREKGTELAFANSDSYTLDALNIYIQQAFGLVTDPS</sequence>
<protein>
    <submittedName>
        <fullName evidence="2">Metalloproteases (Zincins), catalytic</fullName>
    </submittedName>
</protein>
<gene>
    <name evidence="2" type="ORF">GLAREA_02385</name>
</gene>
<dbReference type="RefSeq" id="XP_008085662.1">
    <property type="nucleotide sequence ID" value="XM_008087471.1"/>
</dbReference>
<dbReference type="GeneID" id="19461442"/>
<evidence type="ECO:0000313" key="3">
    <source>
        <dbReference type="Proteomes" id="UP000016922"/>
    </source>
</evidence>
<evidence type="ECO:0000313" key="2">
    <source>
        <dbReference type="EMBL" id="EPE26472.1"/>
    </source>
</evidence>
<feature type="chain" id="PRO_5004507279" evidence="1">
    <location>
        <begin position="20"/>
        <end position="290"/>
    </location>
</feature>
<dbReference type="HOGENOM" id="CLU_068923_1_0_1"/>
<dbReference type="EMBL" id="KE145370">
    <property type="protein sequence ID" value="EPE26472.1"/>
    <property type="molecule type" value="Genomic_DNA"/>
</dbReference>
<feature type="signal peptide" evidence="1">
    <location>
        <begin position="1"/>
        <end position="19"/>
    </location>
</feature>
<dbReference type="Gene3D" id="3.40.390.10">
    <property type="entry name" value="Collagenase (Catalytic Domain)"/>
    <property type="match status" value="1"/>
</dbReference>
<keyword evidence="2" id="KW-0378">Hydrolase</keyword>
<keyword evidence="3" id="KW-1185">Reference proteome</keyword>
<reference evidence="2 3" key="1">
    <citation type="journal article" date="2013" name="BMC Genomics">
        <title>Genomics-driven discovery of the pneumocandin biosynthetic gene cluster in the fungus Glarea lozoyensis.</title>
        <authorList>
            <person name="Chen L."/>
            <person name="Yue Q."/>
            <person name="Zhang X."/>
            <person name="Xiang M."/>
            <person name="Wang C."/>
            <person name="Li S."/>
            <person name="Che Y."/>
            <person name="Ortiz-Lopez F.J."/>
            <person name="Bills G.F."/>
            <person name="Liu X."/>
            <person name="An Z."/>
        </authorList>
    </citation>
    <scope>NUCLEOTIDE SEQUENCE [LARGE SCALE GENOMIC DNA]</scope>
    <source>
        <strain evidence="3">ATCC 20868 / MF5171</strain>
    </source>
</reference>
<organism evidence="2 3">
    <name type="scientific">Glarea lozoyensis (strain ATCC 20868 / MF5171)</name>
    <dbReference type="NCBI Taxonomy" id="1116229"/>
    <lineage>
        <taxon>Eukaryota</taxon>
        <taxon>Fungi</taxon>
        <taxon>Dikarya</taxon>
        <taxon>Ascomycota</taxon>
        <taxon>Pezizomycotina</taxon>
        <taxon>Leotiomycetes</taxon>
        <taxon>Helotiales</taxon>
        <taxon>Helotiaceae</taxon>
        <taxon>Glarea</taxon>
    </lineage>
</organism>
<dbReference type="KEGG" id="glz:GLAREA_02385"/>
<dbReference type="GO" id="GO:0006508">
    <property type="term" value="P:proteolysis"/>
    <property type="evidence" value="ECO:0007669"/>
    <property type="project" value="UniProtKB-KW"/>
</dbReference>
<dbReference type="GO" id="GO:0008237">
    <property type="term" value="F:metallopeptidase activity"/>
    <property type="evidence" value="ECO:0007669"/>
    <property type="project" value="UniProtKB-KW"/>
</dbReference>
<evidence type="ECO:0000256" key="1">
    <source>
        <dbReference type="SAM" id="SignalP"/>
    </source>
</evidence>
<dbReference type="SUPFAM" id="SSF55486">
    <property type="entry name" value="Metalloproteases ('zincins'), catalytic domain"/>
    <property type="match status" value="1"/>
</dbReference>
<keyword evidence="2" id="KW-0645">Protease</keyword>
<dbReference type="InterPro" id="IPR024079">
    <property type="entry name" value="MetalloPept_cat_dom_sf"/>
</dbReference>
<name>S3CIY6_GLAL2</name>
<dbReference type="Proteomes" id="UP000016922">
    <property type="component" value="Unassembled WGS sequence"/>
</dbReference>
<dbReference type="AlphaFoldDB" id="S3CIY6"/>
<dbReference type="OrthoDB" id="2970483at2759"/>
<proteinExistence type="predicted"/>
<keyword evidence="1" id="KW-0732">Signal</keyword>
<keyword evidence="2" id="KW-0482">Metalloprotease</keyword>